<dbReference type="GO" id="GO:0004252">
    <property type="term" value="F:serine-type endopeptidase activity"/>
    <property type="evidence" value="ECO:0007669"/>
    <property type="project" value="InterPro"/>
</dbReference>
<dbReference type="AlphaFoldDB" id="A0A2A4JL04"/>
<dbReference type="PANTHER" id="PTHR24258">
    <property type="entry name" value="SERINE PROTEASE-RELATED"/>
    <property type="match status" value="1"/>
</dbReference>
<evidence type="ECO:0000256" key="1">
    <source>
        <dbReference type="SAM" id="SignalP"/>
    </source>
</evidence>
<dbReference type="CDD" id="cd00190">
    <property type="entry name" value="Tryp_SPc"/>
    <property type="match status" value="1"/>
</dbReference>
<reference evidence="3" key="1">
    <citation type="submission" date="2017-09" db="EMBL/GenBank/DDBJ databases">
        <title>Contemporary evolution of a Lepidopteran species, Heliothis virescens, in response to modern agricultural practices.</title>
        <authorList>
            <person name="Fritz M.L."/>
            <person name="Deyonke A.M."/>
            <person name="Papanicolaou A."/>
            <person name="Micinski S."/>
            <person name="Westbrook J."/>
            <person name="Gould F."/>
        </authorList>
    </citation>
    <scope>NUCLEOTIDE SEQUENCE [LARGE SCALE GENOMIC DNA]</scope>
    <source>
        <strain evidence="3">HvINT-</strain>
        <tissue evidence="3">Whole body</tissue>
    </source>
</reference>
<keyword evidence="1" id="KW-0732">Signal</keyword>
<gene>
    <name evidence="3" type="ORF">B5V51_485</name>
</gene>
<dbReference type="PROSITE" id="PS50240">
    <property type="entry name" value="TRYPSIN_DOM"/>
    <property type="match status" value="1"/>
</dbReference>
<feature type="chain" id="PRO_5013128005" description="Peptidase S1 domain-containing protein" evidence="1">
    <location>
        <begin position="17"/>
        <end position="387"/>
    </location>
</feature>
<dbReference type="InterPro" id="IPR043504">
    <property type="entry name" value="Peptidase_S1_PA_chymotrypsin"/>
</dbReference>
<proteinExistence type="predicted"/>
<dbReference type="Pfam" id="PF00089">
    <property type="entry name" value="Trypsin"/>
    <property type="match status" value="1"/>
</dbReference>
<organism evidence="3">
    <name type="scientific">Heliothis virescens</name>
    <name type="common">Tobacco budworm moth</name>
    <dbReference type="NCBI Taxonomy" id="7102"/>
    <lineage>
        <taxon>Eukaryota</taxon>
        <taxon>Metazoa</taxon>
        <taxon>Ecdysozoa</taxon>
        <taxon>Arthropoda</taxon>
        <taxon>Hexapoda</taxon>
        <taxon>Insecta</taxon>
        <taxon>Pterygota</taxon>
        <taxon>Neoptera</taxon>
        <taxon>Endopterygota</taxon>
        <taxon>Lepidoptera</taxon>
        <taxon>Glossata</taxon>
        <taxon>Ditrysia</taxon>
        <taxon>Noctuoidea</taxon>
        <taxon>Noctuidae</taxon>
        <taxon>Heliothinae</taxon>
        <taxon>Heliothis</taxon>
    </lineage>
</organism>
<feature type="domain" description="Peptidase S1" evidence="2">
    <location>
        <begin position="125"/>
        <end position="376"/>
    </location>
</feature>
<evidence type="ECO:0000259" key="2">
    <source>
        <dbReference type="PROSITE" id="PS50240"/>
    </source>
</evidence>
<sequence>MLKILLFVLLVATAQSKNLDNVVKEISSAAPAMDTKKQDTEKPALNRTETTYIENAPCKLSDGRNATCVPYYLCTPSSDGEAVFVYGKLCDSYIDVCCPEDKKVRNPVKREIQQDGCGWSSPQGVVPQTPGKAQFEEFPWRVAIVTVELVNEDDPESPKIQVYTGTGTLIHPNVVLVAAHYVDTRKPLKIIAGDWETQSTKEIYPYQERDVASVEIHKNYDKNLKLYDIALLFVSEPFVPAAHVKAACLPPKNFVQKEGTHCFGTGWGKSLTDGGIRYSLLPKKVELPVIGYEDCKTKLGNLFALDSTFMCAEGDSEKDSCSNHGISGIFCPIESQTNRFVETGVAAWGVSCGEESTPSVFVDVSALRDWIDDAVSSKGYGPKTYTY</sequence>
<dbReference type="STRING" id="7102.A0A2A4JL04"/>
<feature type="signal peptide" evidence="1">
    <location>
        <begin position="1"/>
        <end position="16"/>
    </location>
</feature>
<dbReference type="EMBL" id="NWSH01001072">
    <property type="protein sequence ID" value="PCG72765.1"/>
    <property type="molecule type" value="Genomic_DNA"/>
</dbReference>
<comment type="caution">
    <text evidence="3">The sequence shown here is derived from an EMBL/GenBank/DDBJ whole genome shotgun (WGS) entry which is preliminary data.</text>
</comment>
<name>A0A2A4JL04_HELVI</name>
<dbReference type="GO" id="GO:0006508">
    <property type="term" value="P:proteolysis"/>
    <property type="evidence" value="ECO:0007669"/>
    <property type="project" value="InterPro"/>
</dbReference>
<dbReference type="PANTHER" id="PTHR24258:SF129">
    <property type="entry name" value="LP15124P-RELATED"/>
    <property type="match status" value="1"/>
</dbReference>
<dbReference type="SUPFAM" id="SSF50494">
    <property type="entry name" value="Trypsin-like serine proteases"/>
    <property type="match status" value="1"/>
</dbReference>
<dbReference type="Gene3D" id="2.40.10.10">
    <property type="entry name" value="Trypsin-like serine proteases"/>
    <property type="match status" value="1"/>
</dbReference>
<evidence type="ECO:0000313" key="3">
    <source>
        <dbReference type="EMBL" id="PCG72765.1"/>
    </source>
</evidence>
<dbReference type="SMART" id="SM00020">
    <property type="entry name" value="Tryp_SPc"/>
    <property type="match status" value="1"/>
</dbReference>
<accession>A0A2A4JL04</accession>
<protein>
    <recommendedName>
        <fullName evidence="2">Peptidase S1 domain-containing protein</fullName>
    </recommendedName>
</protein>
<dbReference type="InterPro" id="IPR001254">
    <property type="entry name" value="Trypsin_dom"/>
</dbReference>
<dbReference type="InterPro" id="IPR009003">
    <property type="entry name" value="Peptidase_S1_PA"/>
</dbReference>